<evidence type="ECO:0000256" key="5">
    <source>
        <dbReference type="ARBA" id="ARBA00022840"/>
    </source>
</evidence>
<dbReference type="PANTHER" id="PTHR24058">
    <property type="entry name" value="DUAL SPECIFICITY PROTEIN KINASE"/>
    <property type="match status" value="1"/>
</dbReference>
<keyword evidence="3" id="KW-0547">Nucleotide-binding</keyword>
<proteinExistence type="predicted"/>
<evidence type="ECO:0000256" key="3">
    <source>
        <dbReference type="ARBA" id="ARBA00022741"/>
    </source>
</evidence>
<dbReference type="Gene3D" id="1.10.510.10">
    <property type="entry name" value="Transferase(Phosphotransferase) domain 1"/>
    <property type="match status" value="1"/>
</dbReference>
<keyword evidence="8" id="KW-1185">Reference proteome</keyword>
<dbReference type="Gene3D" id="3.30.200.20">
    <property type="entry name" value="Phosphorylase Kinase, domain 1"/>
    <property type="match status" value="1"/>
</dbReference>
<sequence>MLYPYNLSLMVRLQHPCKMFAFFKRFLWALRRYLRSFRHRSLSSYHIHRTDERYVTLAELYTHFGRGPLPAELVKHMARDVLEALAECEDQGIVYGDLDQEKILLSTQDLDWLASWYCGDRQDSDSASSVTGGTTQLPFDAAMPTVFRLVEYESRNAHGASPKISSSLRTRSPEVILGLPLEATADVWSLGCIIYELLMGEPLFDPSFQTVECGLSTDESHLIQMIEMLPVDGFLGFPEDLVRRGRDSERWFKADGTLRLETTYYPVTLRDILYRRLAGVDIGEVYEFLDGAIRLMPEERTSVLDLLQSEWITGRVLTSVA</sequence>
<gene>
    <name evidence="7" type="ORF">EV421DRAFT_313043</name>
</gene>
<dbReference type="SUPFAM" id="SSF56112">
    <property type="entry name" value="Protein kinase-like (PK-like)"/>
    <property type="match status" value="1"/>
</dbReference>
<dbReference type="AlphaFoldDB" id="A0AA39JM89"/>
<comment type="caution">
    <text evidence="7">The sequence shown here is derived from an EMBL/GenBank/DDBJ whole genome shotgun (WGS) entry which is preliminary data.</text>
</comment>
<keyword evidence="5" id="KW-0067">ATP-binding</keyword>
<name>A0AA39JM89_9AGAR</name>
<dbReference type="GO" id="GO:0004674">
    <property type="term" value="F:protein serine/threonine kinase activity"/>
    <property type="evidence" value="ECO:0007669"/>
    <property type="project" value="UniProtKB-KW"/>
</dbReference>
<dbReference type="EMBL" id="JAUEPT010000016">
    <property type="protein sequence ID" value="KAK0445357.1"/>
    <property type="molecule type" value="Genomic_DNA"/>
</dbReference>
<evidence type="ECO:0000313" key="8">
    <source>
        <dbReference type="Proteomes" id="UP001175226"/>
    </source>
</evidence>
<evidence type="ECO:0000313" key="7">
    <source>
        <dbReference type="EMBL" id="KAK0445357.1"/>
    </source>
</evidence>
<accession>A0AA39JM89</accession>
<keyword evidence="4 7" id="KW-0418">Kinase</keyword>
<keyword evidence="2" id="KW-0808">Transferase</keyword>
<dbReference type="InterPro" id="IPR000719">
    <property type="entry name" value="Prot_kinase_dom"/>
</dbReference>
<dbReference type="Pfam" id="PF00069">
    <property type="entry name" value="Pkinase"/>
    <property type="match status" value="1"/>
</dbReference>
<protein>
    <submittedName>
        <fullName evidence="7">Kinase-like domain-containing protein</fullName>
    </submittedName>
</protein>
<organism evidence="7 8">
    <name type="scientific">Armillaria borealis</name>
    <dbReference type="NCBI Taxonomy" id="47425"/>
    <lineage>
        <taxon>Eukaryota</taxon>
        <taxon>Fungi</taxon>
        <taxon>Dikarya</taxon>
        <taxon>Basidiomycota</taxon>
        <taxon>Agaricomycotina</taxon>
        <taxon>Agaricomycetes</taxon>
        <taxon>Agaricomycetidae</taxon>
        <taxon>Agaricales</taxon>
        <taxon>Marasmiineae</taxon>
        <taxon>Physalacriaceae</taxon>
        <taxon>Armillaria</taxon>
    </lineage>
</organism>
<dbReference type="Proteomes" id="UP001175226">
    <property type="component" value="Unassembled WGS sequence"/>
</dbReference>
<evidence type="ECO:0000256" key="2">
    <source>
        <dbReference type="ARBA" id="ARBA00022679"/>
    </source>
</evidence>
<evidence type="ECO:0000259" key="6">
    <source>
        <dbReference type="PROSITE" id="PS50011"/>
    </source>
</evidence>
<keyword evidence="1" id="KW-0723">Serine/threonine-protein kinase</keyword>
<dbReference type="InterPro" id="IPR011009">
    <property type="entry name" value="Kinase-like_dom_sf"/>
</dbReference>
<evidence type="ECO:0000256" key="4">
    <source>
        <dbReference type="ARBA" id="ARBA00022777"/>
    </source>
</evidence>
<dbReference type="PROSITE" id="PS50011">
    <property type="entry name" value="PROTEIN_KINASE_DOM"/>
    <property type="match status" value="1"/>
</dbReference>
<dbReference type="PANTHER" id="PTHR24058:SF28">
    <property type="entry name" value="SERINE_THREONINE-PROTEIN KINASE MINIBRAIN"/>
    <property type="match status" value="1"/>
</dbReference>
<evidence type="ECO:0000256" key="1">
    <source>
        <dbReference type="ARBA" id="ARBA00022527"/>
    </source>
</evidence>
<reference evidence="7" key="1">
    <citation type="submission" date="2023-06" db="EMBL/GenBank/DDBJ databases">
        <authorList>
            <consortium name="Lawrence Berkeley National Laboratory"/>
            <person name="Ahrendt S."/>
            <person name="Sahu N."/>
            <person name="Indic B."/>
            <person name="Wong-Bajracharya J."/>
            <person name="Merenyi Z."/>
            <person name="Ke H.-M."/>
            <person name="Monk M."/>
            <person name="Kocsube S."/>
            <person name="Drula E."/>
            <person name="Lipzen A."/>
            <person name="Balint B."/>
            <person name="Henrissat B."/>
            <person name="Andreopoulos B."/>
            <person name="Martin F.M."/>
            <person name="Harder C.B."/>
            <person name="Rigling D."/>
            <person name="Ford K.L."/>
            <person name="Foster G.D."/>
            <person name="Pangilinan J."/>
            <person name="Papanicolaou A."/>
            <person name="Barry K."/>
            <person name="LaButti K."/>
            <person name="Viragh M."/>
            <person name="Koriabine M."/>
            <person name="Yan M."/>
            <person name="Riley R."/>
            <person name="Champramary S."/>
            <person name="Plett K.L."/>
            <person name="Tsai I.J."/>
            <person name="Slot J."/>
            <person name="Sipos G."/>
            <person name="Plett J."/>
            <person name="Nagy L.G."/>
            <person name="Grigoriev I.V."/>
        </authorList>
    </citation>
    <scope>NUCLEOTIDE SEQUENCE</scope>
    <source>
        <strain evidence="7">FPL87.14</strain>
    </source>
</reference>
<feature type="domain" description="Protein kinase" evidence="6">
    <location>
        <begin position="1"/>
        <end position="312"/>
    </location>
</feature>
<dbReference type="SMART" id="SM00220">
    <property type="entry name" value="S_TKc"/>
    <property type="match status" value="1"/>
</dbReference>
<dbReference type="InterPro" id="IPR050494">
    <property type="entry name" value="Ser_Thr_dual-spec_kinase"/>
</dbReference>
<dbReference type="GO" id="GO:0005524">
    <property type="term" value="F:ATP binding"/>
    <property type="evidence" value="ECO:0007669"/>
    <property type="project" value="UniProtKB-KW"/>
</dbReference>